<dbReference type="Proteomes" id="UP001501822">
    <property type="component" value="Unassembled WGS sequence"/>
</dbReference>
<dbReference type="EMBL" id="BAAABM010000016">
    <property type="protein sequence ID" value="GAA0333522.1"/>
    <property type="molecule type" value="Genomic_DNA"/>
</dbReference>
<keyword evidence="4" id="KW-1185">Reference proteome</keyword>
<protein>
    <recommendedName>
        <fullName evidence="2">DUF4236 domain-containing protein</fullName>
    </recommendedName>
</protein>
<evidence type="ECO:0000313" key="4">
    <source>
        <dbReference type="Proteomes" id="UP001501822"/>
    </source>
</evidence>
<dbReference type="InterPro" id="IPR025330">
    <property type="entry name" value="DUF4236"/>
</dbReference>
<comment type="caution">
    <text evidence="3">The sequence shown here is derived from an EMBL/GenBank/DDBJ whole genome shotgun (WGS) entry which is preliminary data.</text>
</comment>
<evidence type="ECO:0000259" key="2">
    <source>
        <dbReference type="Pfam" id="PF14020"/>
    </source>
</evidence>
<accession>A0ABN0WD83</accession>
<feature type="region of interest" description="Disordered" evidence="1">
    <location>
        <begin position="43"/>
        <end position="63"/>
    </location>
</feature>
<sequence length="63" mass="7499">MGVMFRKRQKFGPLILNFTEHGFSSWSIKIGRWSWNSRSRAHRVDLPGPLSWKQNKSRARDRV</sequence>
<organism evidence="3 4">
    <name type="scientific">Actinoallomurus spadix</name>
    <dbReference type="NCBI Taxonomy" id="79912"/>
    <lineage>
        <taxon>Bacteria</taxon>
        <taxon>Bacillati</taxon>
        <taxon>Actinomycetota</taxon>
        <taxon>Actinomycetes</taxon>
        <taxon>Streptosporangiales</taxon>
        <taxon>Thermomonosporaceae</taxon>
        <taxon>Actinoallomurus</taxon>
    </lineage>
</organism>
<reference evidence="3 4" key="1">
    <citation type="journal article" date="2019" name="Int. J. Syst. Evol. Microbiol.">
        <title>The Global Catalogue of Microorganisms (GCM) 10K type strain sequencing project: providing services to taxonomists for standard genome sequencing and annotation.</title>
        <authorList>
            <consortium name="The Broad Institute Genomics Platform"/>
            <consortium name="The Broad Institute Genome Sequencing Center for Infectious Disease"/>
            <person name="Wu L."/>
            <person name="Ma J."/>
        </authorList>
    </citation>
    <scope>NUCLEOTIDE SEQUENCE [LARGE SCALE GENOMIC DNA]</scope>
    <source>
        <strain evidence="3 4">JCM 3146</strain>
    </source>
</reference>
<dbReference type="RefSeq" id="WP_252802561.1">
    <property type="nucleotide sequence ID" value="NZ_BAAABM010000016.1"/>
</dbReference>
<evidence type="ECO:0000256" key="1">
    <source>
        <dbReference type="SAM" id="MobiDB-lite"/>
    </source>
</evidence>
<evidence type="ECO:0000313" key="3">
    <source>
        <dbReference type="EMBL" id="GAA0333522.1"/>
    </source>
</evidence>
<name>A0ABN0WD83_9ACTN</name>
<feature type="domain" description="DUF4236" evidence="2">
    <location>
        <begin position="5"/>
        <end position="52"/>
    </location>
</feature>
<dbReference type="Pfam" id="PF14020">
    <property type="entry name" value="DUF4236"/>
    <property type="match status" value="1"/>
</dbReference>
<proteinExistence type="predicted"/>
<gene>
    <name evidence="3" type="ORF">GCM10010151_24090</name>
</gene>